<evidence type="ECO:0000313" key="3">
    <source>
        <dbReference type="Proteomes" id="UP000234935"/>
    </source>
</evidence>
<dbReference type="Proteomes" id="UP000234935">
    <property type="component" value="Unassembled WGS sequence"/>
</dbReference>
<proteinExistence type="predicted"/>
<keyword evidence="3" id="KW-1185">Reference proteome</keyword>
<organism evidence="2 3">
    <name type="scientific">Bifidobacterium anseris</name>
    <dbReference type="NCBI Taxonomy" id="2020963"/>
    <lineage>
        <taxon>Bacteria</taxon>
        <taxon>Bacillati</taxon>
        <taxon>Actinomycetota</taxon>
        <taxon>Actinomycetes</taxon>
        <taxon>Bifidobacteriales</taxon>
        <taxon>Bifidobacteriaceae</taxon>
        <taxon>Bifidobacterium</taxon>
    </lineage>
</organism>
<evidence type="ECO:0000256" key="1">
    <source>
        <dbReference type="SAM" id="Phobius"/>
    </source>
</evidence>
<keyword evidence="1" id="KW-0472">Membrane</keyword>
<keyword evidence="1" id="KW-1133">Transmembrane helix</keyword>
<feature type="transmembrane region" description="Helical" evidence="1">
    <location>
        <begin position="211"/>
        <end position="231"/>
    </location>
</feature>
<dbReference type="AlphaFoldDB" id="A0A2N5IXU7"/>
<dbReference type="EMBL" id="NMYC01000005">
    <property type="protein sequence ID" value="PLS26760.1"/>
    <property type="molecule type" value="Genomic_DNA"/>
</dbReference>
<evidence type="ECO:0000313" key="2">
    <source>
        <dbReference type="EMBL" id="PLS26760.1"/>
    </source>
</evidence>
<reference evidence="2 3" key="1">
    <citation type="submission" date="2017-07" db="EMBL/GenBank/DDBJ databases">
        <title>Bifidobacterium novel species.</title>
        <authorList>
            <person name="Lugli G.A."/>
            <person name="Milani C."/>
            <person name="Duranti S."/>
            <person name="Mangifesta M."/>
        </authorList>
    </citation>
    <scope>NUCLEOTIDE SEQUENCE [LARGE SCALE GENOMIC DNA]</scope>
    <source>
        <strain evidence="3">Goo31D</strain>
    </source>
</reference>
<sequence length="243" mass="25243">MLAAVGVFLAVLLHEGVDARLGSLAPHAHRATDDSGRGGVLGAAVRGEGRDSGRRVGIGAQLAGLAAMLRAGRDVYAAFGRCFGAQAHANDPQSARAVTMTDCNGDIDVGLLAGALRASALPGETAAEIRHASHGLRAACRLGLRLGCPTARCVEAVRAAHVRIHMREELRRNAFAVPQSTVKMLLGLPAVTVVLGEVLGANPIGVLFGSWQGMCCLGLGVVCYALGAVWMHRLMRRTGVDDD</sequence>
<keyword evidence="1" id="KW-0812">Transmembrane</keyword>
<name>A0A2N5IXU7_9BIFI</name>
<accession>A0A2N5IXU7</accession>
<comment type="caution">
    <text evidence="2">The sequence shown here is derived from an EMBL/GenBank/DDBJ whole genome shotgun (WGS) entry which is preliminary data.</text>
</comment>
<protein>
    <submittedName>
        <fullName evidence="2">Flp pilus assembly protein</fullName>
    </submittedName>
</protein>
<gene>
    <name evidence="2" type="ORF">CGZ88_1245</name>
</gene>